<evidence type="ECO:0000313" key="2">
    <source>
        <dbReference type="Proteomes" id="UP000054324"/>
    </source>
</evidence>
<proteinExistence type="predicted"/>
<organism evidence="1 2">
    <name type="scientific">Opisthorchis viverrini</name>
    <name type="common">Southeast Asian liver fluke</name>
    <dbReference type="NCBI Taxonomy" id="6198"/>
    <lineage>
        <taxon>Eukaryota</taxon>
        <taxon>Metazoa</taxon>
        <taxon>Spiralia</taxon>
        <taxon>Lophotrochozoa</taxon>
        <taxon>Platyhelminthes</taxon>
        <taxon>Trematoda</taxon>
        <taxon>Digenea</taxon>
        <taxon>Opisthorchiida</taxon>
        <taxon>Opisthorchiata</taxon>
        <taxon>Opisthorchiidae</taxon>
        <taxon>Opisthorchis</taxon>
    </lineage>
</organism>
<gene>
    <name evidence="1" type="ORF">T265_03232</name>
</gene>
<accession>A0A075AHQ2</accession>
<evidence type="ECO:0000313" key="1">
    <source>
        <dbReference type="EMBL" id="KER30279.1"/>
    </source>
</evidence>
<dbReference type="EMBL" id="KL596663">
    <property type="protein sequence ID" value="KER30279.1"/>
    <property type="molecule type" value="Genomic_DNA"/>
</dbReference>
<keyword evidence="2" id="KW-1185">Reference proteome</keyword>
<dbReference type="GeneID" id="20317419"/>
<name>A0A075AHQ2_OPIVI</name>
<protein>
    <submittedName>
        <fullName evidence="1">Uncharacterized protein</fullName>
    </submittedName>
</protein>
<dbReference type="CTD" id="20317419"/>
<sequence length="150" mass="16973">MYDARHEHTNEYTQKLVGERGNLFLKRNLMVGLELKLKHRLAAKSVVSTEFLSRLRKKGQQTHEEAVSYKAVCRGPTERKNCIVPSDADPESIGRVPSAVAYEDCIFNTSSSNAHQLIHNLQLDDQQIGITFRMIMEAEKCNCVPQSAQN</sequence>
<dbReference type="AlphaFoldDB" id="A0A075AHQ2"/>
<dbReference type="RefSeq" id="XP_009165929.1">
    <property type="nucleotide sequence ID" value="XM_009167665.1"/>
</dbReference>
<dbReference type="OrthoDB" id="6252479at2759"/>
<reference evidence="1 2" key="1">
    <citation type="submission" date="2013-11" db="EMBL/GenBank/DDBJ databases">
        <title>Opisthorchis viverrini - life in the bile duct.</title>
        <authorList>
            <person name="Young N.D."/>
            <person name="Nagarajan N."/>
            <person name="Lin S.J."/>
            <person name="Korhonen P.K."/>
            <person name="Jex A.R."/>
            <person name="Hall R.S."/>
            <person name="Safavi-Hemami H."/>
            <person name="Kaewkong W."/>
            <person name="Bertrand D."/>
            <person name="Gao S."/>
            <person name="Seet Q."/>
            <person name="Wongkham S."/>
            <person name="Teh B.T."/>
            <person name="Wongkham C."/>
            <person name="Intapan P.M."/>
            <person name="Maleewong W."/>
            <person name="Yang X."/>
            <person name="Hu M."/>
            <person name="Wang Z."/>
            <person name="Hofmann A."/>
            <person name="Sternberg P.W."/>
            <person name="Tan P."/>
            <person name="Wang J."/>
            <person name="Gasser R.B."/>
        </authorList>
    </citation>
    <scope>NUCLEOTIDE SEQUENCE [LARGE SCALE GENOMIC DNA]</scope>
</reference>
<dbReference type="KEGG" id="ovi:T265_03232"/>
<dbReference type="Proteomes" id="UP000054324">
    <property type="component" value="Unassembled WGS sequence"/>
</dbReference>